<keyword evidence="3" id="KW-1185">Reference proteome</keyword>
<keyword evidence="1" id="KW-0472">Membrane</keyword>
<feature type="transmembrane region" description="Helical" evidence="1">
    <location>
        <begin position="32"/>
        <end position="54"/>
    </location>
</feature>
<dbReference type="EMBL" id="PZPL01000001">
    <property type="protein sequence ID" value="PTL74527.1"/>
    <property type="molecule type" value="Genomic_DNA"/>
</dbReference>
<evidence type="ECO:0000313" key="3">
    <source>
        <dbReference type="Proteomes" id="UP000241085"/>
    </source>
</evidence>
<sequence length="112" mass="12566">MGSWRFVFGFVAFMLVWAIVNSFAAGWDEYPFILLNLFLSMLAGLQGAILLIAAKRQDGIAAALSQHDFETDVTARADIEVLLEINREQALLLEEMRGILRRLDERALPAVL</sequence>
<accession>A0A2T4UYA3</accession>
<evidence type="ECO:0000256" key="1">
    <source>
        <dbReference type="SAM" id="Phobius"/>
    </source>
</evidence>
<dbReference type="Pfam" id="PF06210">
    <property type="entry name" value="DUF1003"/>
    <property type="match status" value="1"/>
</dbReference>
<protein>
    <submittedName>
        <fullName evidence="2">DUF1003 domain-containing protein</fullName>
    </submittedName>
</protein>
<keyword evidence="1" id="KW-0812">Transmembrane</keyword>
<proteinExistence type="predicted"/>
<reference evidence="2 3" key="1">
    <citation type="submission" date="2018-03" db="EMBL/GenBank/DDBJ databases">
        <title>Bacteriophage NCPPB3778 and a type I-E CRISPR drive the evolution of the US Biological Select Agent, Rathayibacter toxicus.</title>
        <authorList>
            <person name="Davis E.W.II."/>
            <person name="Tabima J.F."/>
            <person name="Weisberg A.J."/>
            <person name="Dantas Lopes L."/>
            <person name="Wiseman M.S."/>
            <person name="Wiseman M.S."/>
            <person name="Pupko T."/>
            <person name="Belcher M.S."/>
            <person name="Sechler A.J."/>
            <person name="Tancos M.A."/>
            <person name="Schroeder B.K."/>
            <person name="Murray T.D."/>
            <person name="Luster D.G."/>
            <person name="Schneider W.L."/>
            <person name="Rogers E."/>
            <person name="Andreote F.D."/>
            <person name="Grunwald N.J."/>
            <person name="Putnam M.L."/>
            <person name="Chang J.H."/>
        </authorList>
    </citation>
    <scope>NUCLEOTIDE SEQUENCE [LARGE SCALE GENOMIC DNA]</scope>
    <source>
        <strain evidence="2 3">DSM 15933</strain>
    </source>
</reference>
<keyword evidence="1" id="KW-1133">Transmembrane helix</keyword>
<comment type="caution">
    <text evidence="2">The sequence shown here is derived from an EMBL/GenBank/DDBJ whole genome shotgun (WGS) entry which is preliminary data.</text>
</comment>
<dbReference type="PANTHER" id="PTHR41386:SF1">
    <property type="entry name" value="MEMBRANE PROTEIN"/>
    <property type="match status" value="1"/>
</dbReference>
<dbReference type="PANTHER" id="PTHR41386">
    <property type="entry name" value="INTEGRAL MEMBRANE PROTEIN-RELATED"/>
    <property type="match status" value="1"/>
</dbReference>
<dbReference type="Proteomes" id="UP000241085">
    <property type="component" value="Unassembled WGS sequence"/>
</dbReference>
<evidence type="ECO:0000313" key="2">
    <source>
        <dbReference type="EMBL" id="PTL74527.1"/>
    </source>
</evidence>
<gene>
    <name evidence="2" type="ORF">C1I63_00695</name>
</gene>
<dbReference type="InterPro" id="IPR010406">
    <property type="entry name" value="DUF1003"/>
</dbReference>
<organism evidence="2 3">
    <name type="scientific">Rathayibacter caricis DSM 15933</name>
    <dbReference type="NCBI Taxonomy" id="1328867"/>
    <lineage>
        <taxon>Bacteria</taxon>
        <taxon>Bacillati</taxon>
        <taxon>Actinomycetota</taxon>
        <taxon>Actinomycetes</taxon>
        <taxon>Micrococcales</taxon>
        <taxon>Microbacteriaceae</taxon>
        <taxon>Rathayibacter</taxon>
    </lineage>
</organism>
<name>A0A2T4UYA3_9MICO</name>
<dbReference type="AlphaFoldDB" id="A0A2T4UYA3"/>